<feature type="transmembrane region" description="Helical" evidence="2">
    <location>
        <begin position="341"/>
        <end position="361"/>
    </location>
</feature>
<dbReference type="OrthoDB" id="418106at2759"/>
<accession>A0A1Q9CCW9</accession>
<feature type="region of interest" description="Disordered" evidence="1">
    <location>
        <begin position="106"/>
        <end position="135"/>
    </location>
</feature>
<evidence type="ECO:0000256" key="1">
    <source>
        <dbReference type="SAM" id="MobiDB-lite"/>
    </source>
</evidence>
<keyword evidence="4" id="KW-1185">Reference proteome</keyword>
<protein>
    <submittedName>
        <fullName evidence="3">Uncharacterized protein</fullName>
    </submittedName>
</protein>
<sequence>MSAATEAATTATSRTKATWSGEASRFVQYEEAALLWEQSLTWEKRYTAGPKLVQELTGAAKRFVAGQAAGWVAYRGGVTKLMNHLRQALGKPRVNEVPDLLATYFRDGGDTTATEGRENTQQASSEGETRRRDSRKYQSYIGEANDPPDEDFEENQAAAMEELIAEGLMRKDPAPVAPGMIPTWIAYAAGNGDVEPQIVLTSLWEQLHRWTKGSSNGSYEQAPFVCLAEMTTTTLDEFMPDSLAADFAGYAQSALTADTSEQLMTTQEAVRKGMCVIDGGATQTVGSLAALEAVVDQNRRKHGATKIKASLLIFSTRDNSFLILPLTGKGRKNKIATTELAGIPALNLALVVYLSVILLIAMDSLNKTDLVLHLRAYGEEPPEEWTKMELKQRIKDLMDRGEMPGFKTSKERTPLQVATSELNEASRKKADLIKYVAAEYQIEATSNDTIGAMQRKAMVKIITEMEGDVSIYLKAKAKQSPKGKVMQKGYLTETYEETPSASSTSSDVATLAAVVAQLVQEVKTMKEEKVKNVPDMFEGLLGQQRIELVDV</sequence>
<gene>
    <name evidence="3" type="ORF">AK812_SmicGene38790</name>
</gene>
<feature type="compositionally biased region" description="Polar residues" evidence="1">
    <location>
        <begin position="111"/>
        <end position="126"/>
    </location>
</feature>
<dbReference type="EMBL" id="LSRX01001348">
    <property type="protein sequence ID" value="OLP80761.1"/>
    <property type="molecule type" value="Genomic_DNA"/>
</dbReference>
<keyword evidence="2" id="KW-0812">Transmembrane</keyword>
<evidence type="ECO:0000256" key="2">
    <source>
        <dbReference type="SAM" id="Phobius"/>
    </source>
</evidence>
<organism evidence="3 4">
    <name type="scientific">Symbiodinium microadriaticum</name>
    <name type="common">Dinoflagellate</name>
    <name type="synonym">Zooxanthella microadriatica</name>
    <dbReference type="NCBI Taxonomy" id="2951"/>
    <lineage>
        <taxon>Eukaryota</taxon>
        <taxon>Sar</taxon>
        <taxon>Alveolata</taxon>
        <taxon>Dinophyceae</taxon>
        <taxon>Suessiales</taxon>
        <taxon>Symbiodiniaceae</taxon>
        <taxon>Symbiodinium</taxon>
    </lineage>
</organism>
<evidence type="ECO:0000313" key="4">
    <source>
        <dbReference type="Proteomes" id="UP000186817"/>
    </source>
</evidence>
<keyword evidence="2" id="KW-1133">Transmembrane helix</keyword>
<dbReference type="Proteomes" id="UP000186817">
    <property type="component" value="Unassembled WGS sequence"/>
</dbReference>
<proteinExistence type="predicted"/>
<reference evidence="3 4" key="1">
    <citation type="submission" date="2016-02" db="EMBL/GenBank/DDBJ databases">
        <title>Genome analysis of coral dinoflagellate symbionts highlights evolutionary adaptations to a symbiotic lifestyle.</title>
        <authorList>
            <person name="Aranda M."/>
            <person name="Li Y."/>
            <person name="Liew Y.J."/>
            <person name="Baumgarten S."/>
            <person name="Simakov O."/>
            <person name="Wilson M."/>
            <person name="Piel J."/>
            <person name="Ashoor H."/>
            <person name="Bougouffa S."/>
            <person name="Bajic V.B."/>
            <person name="Ryu T."/>
            <person name="Ravasi T."/>
            <person name="Bayer T."/>
            <person name="Micklem G."/>
            <person name="Kim H."/>
            <person name="Bhak J."/>
            <person name="Lajeunesse T.C."/>
            <person name="Voolstra C.R."/>
        </authorList>
    </citation>
    <scope>NUCLEOTIDE SEQUENCE [LARGE SCALE GENOMIC DNA]</scope>
    <source>
        <strain evidence="3 4">CCMP2467</strain>
    </source>
</reference>
<comment type="caution">
    <text evidence="3">The sequence shown here is derived from an EMBL/GenBank/DDBJ whole genome shotgun (WGS) entry which is preliminary data.</text>
</comment>
<name>A0A1Q9CCW9_SYMMI</name>
<dbReference type="AlphaFoldDB" id="A0A1Q9CCW9"/>
<keyword evidence="2" id="KW-0472">Membrane</keyword>
<evidence type="ECO:0000313" key="3">
    <source>
        <dbReference type="EMBL" id="OLP80761.1"/>
    </source>
</evidence>